<dbReference type="InterPro" id="IPR052232">
    <property type="entry name" value="RLK_Ser/Thr-Kinase"/>
</dbReference>
<keyword evidence="9" id="KW-1133">Transmembrane helix</keyword>
<evidence type="ECO:0000256" key="9">
    <source>
        <dbReference type="ARBA" id="ARBA00022989"/>
    </source>
</evidence>
<organism evidence="13 14">
    <name type="scientific">Clitoria ternatea</name>
    <name type="common">Butterfly pea</name>
    <dbReference type="NCBI Taxonomy" id="43366"/>
    <lineage>
        <taxon>Eukaryota</taxon>
        <taxon>Viridiplantae</taxon>
        <taxon>Streptophyta</taxon>
        <taxon>Embryophyta</taxon>
        <taxon>Tracheophyta</taxon>
        <taxon>Spermatophyta</taxon>
        <taxon>Magnoliopsida</taxon>
        <taxon>eudicotyledons</taxon>
        <taxon>Gunneridae</taxon>
        <taxon>Pentapetalae</taxon>
        <taxon>rosids</taxon>
        <taxon>fabids</taxon>
        <taxon>Fabales</taxon>
        <taxon>Fabaceae</taxon>
        <taxon>Papilionoideae</taxon>
        <taxon>50 kb inversion clade</taxon>
        <taxon>NPAAA clade</taxon>
        <taxon>indigoferoid/millettioid clade</taxon>
        <taxon>Phaseoleae</taxon>
        <taxon>Clitoria</taxon>
    </lineage>
</organism>
<evidence type="ECO:0000256" key="10">
    <source>
        <dbReference type="ARBA" id="ARBA00023136"/>
    </source>
</evidence>
<dbReference type="InterPro" id="IPR011009">
    <property type="entry name" value="Kinase-like_dom_sf"/>
</dbReference>
<evidence type="ECO:0000256" key="1">
    <source>
        <dbReference type="ARBA" id="ARBA00004167"/>
    </source>
</evidence>
<dbReference type="Proteomes" id="UP001359559">
    <property type="component" value="Unassembled WGS sequence"/>
</dbReference>
<comment type="catalytic activity">
    <reaction evidence="12">
        <text>L-seryl-[protein] + ATP = O-phospho-L-seryl-[protein] + ADP + H(+)</text>
        <dbReference type="Rhea" id="RHEA:17989"/>
        <dbReference type="Rhea" id="RHEA-COMP:9863"/>
        <dbReference type="Rhea" id="RHEA-COMP:11604"/>
        <dbReference type="ChEBI" id="CHEBI:15378"/>
        <dbReference type="ChEBI" id="CHEBI:29999"/>
        <dbReference type="ChEBI" id="CHEBI:30616"/>
        <dbReference type="ChEBI" id="CHEBI:83421"/>
        <dbReference type="ChEBI" id="CHEBI:456216"/>
        <dbReference type="EC" id="2.7.11.1"/>
    </reaction>
</comment>
<evidence type="ECO:0000256" key="7">
    <source>
        <dbReference type="ARBA" id="ARBA00022777"/>
    </source>
</evidence>
<dbReference type="GO" id="GO:0005524">
    <property type="term" value="F:ATP binding"/>
    <property type="evidence" value="ECO:0007669"/>
    <property type="project" value="UniProtKB-KW"/>
</dbReference>
<dbReference type="EMBL" id="JAYKXN010000007">
    <property type="protein sequence ID" value="KAK7270893.1"/>
    <property type="molecule type" value="Genomic_DNA"/>
</dbReference>
<protein>
    <recommendedName>
        <fullName evidence="2">non-specific serine/threonine protein kinase</fullName>
        <ecNumber evidence="2">2.7.11.1</ecNumber>
    </recommendedName>
</protein>
<evidence type="ECO:0000256" key="12">
    <source>
        <dbReference type="ARBA" id="ARBA00048679"/>
    </source>
</evidence>
<keyword evidence="7" id="KW-0418">Kinase</keyword>
<evidence type="ECO:0000256" key="4">
    <source>
        <dbReference type="ARBA" id="ARBA00022679"/>
    </source>
</evidence>
<accession>A0AAN9I7Z7</accession>
<dbReference type="EC" id="2.7.11.1" evidence="2"/>
<dbReference type="PANTHER" id="PTHR47984">
    <property type="entry name" value="OS01G0323000 PROTEIN"/>
    <property type="match status" value="1"/>
</dbReference>
<keyword evidence="5" id="KW-0812">Transmembrane</keyword>
<keyword evidence="14" id="KW-1185">Reference proteome</keyword>
<dbReference type="Gene3D" id="1.10.510.10">
    <property type="entry name" value="Transferase(Phosphotransferase) domain 1"/>
    <property type="match status" value="1"/>
</dbReference>
<sequence>MVDNILIFYAAQDCHSTSTLTEGNDIYDFGLLIMDIVSGRNPLYHSQPQDHIVEWFKSMISNGKIAYVVDPKLPEMPSSKELKHVILVALRCVDPDVNPTIKMGDVVCMLETNLLLSKACFIEPNVIVLRSEKRSE</sequence>
<dbReference type="PANTHER" id="PTHR47984:SF15">
    <property type="entry name" value="PROTEIN KINASE DOMAIN-CONTAINING PROTEIN"/>
    <property type="match status" value="1"/>
</dbReference>
<evidence type="ECO:0000256" key="11">
    <source>
        <dbReference type="ARBA" id="ARBA00047899"/>
    </source>
</evidence>
<dbReference type="GO" id="GO:0016020">
    <property type="term" value="C:membrane"/>
    <property type="evidence" value="ECO:0007669"/>
    <property type="project" value="UniProtKB-SubCell"/>
</dbReference>
<dbReference type="AlphaFoldDB" id="A0AAN9I7Z7"/>
<name>A0AAN9I7Z7_CLITE</name>
<gene>
    <name evidence="13" type="ORF">RJT34_26396</name>
</gene>
<evidence type="ECO:0000256" key="8">
    <source>
        <dbReference type="ARBA" id="ARBA00022840"/>
    </source>
</evidence>
<evidence type="ECO:0000313" key="13">
    <source>
        <dbReference type="EMBL" id="KAK7270893.1"/>
    </source>
</evidence>
<evidence type="ECO:0000256" key="5">
    <source>
        <dbReference type="ARBA" id="ARBA00022692"/>
    </source>
</evidence>
<keyword evidence="8" id="KW-0067">ATP-binding</keyword>
<keyword evidence="3" id="KW-0597">Phosphoprotein</keyword>
<proteinExistence type="predicted"/>
<comment type="catalytic activity">
    <reaction evidence="11">
        <text>L-threonyl-[protein] + ATP = O-phospho-L-threonyl-[protein] + ADP + H(+)</text>
        <dbReference type="Rhea" id="RHEA:46608"/>
        <dbReference type="Rhea" id="RHEA-COMP:11060"/>
        <dbReference type="Rhea" id="RHEA-COMP:11605"/>
        <dbReference type="ChEBI" id="CHEBI:15378"/>
        <dbReference type="ChEBI" id="CHEBI:30013"/>
        <dbReference type="ChEBI" id="CHEBI:30616"/>
        <dbReference type="ChEBI" id="CHEBI:61977"/>
        <dbReference type="ChEBI" id="CHEBI:456216"/>
        <dbReference type="EC" id="2.7.11.1"/>
    </reaction>
</comment>
<dbReference type="GO" id="GO:0004674">
    <property type="term" value="F:protein serine/threonine kinase activity"/>
    <property type="evidence" value="ECO:0007669"/>
    <property type="project" value="UniProtKB-EC"/>
</dbReference>
<reference evidence="13 14" key="1">
    <citation type="submission" date="2024-01" db="EMBL/GenBank/DDBJ databases">
        <title>The genomes of 5 underutilized Papilionoideae crops provide insights into root nodulation and disease resistance.</title>
        <authorList>
            <person name="Yuan L."/>
        </authorList>
    </citation>
    <scope>NUCLEOTIDE SEQUENCE [LARGE SCALE GENOMIC DNA]</scope>
    <source>
        <strain evidence="13">LY-2023</strain>
        <tissue evidence="13">Leaf</tissue>
    </source>
</reference>
<comment type="subcellular location">
    <subcellularLocation>
        <location evidence="1">Membrane</location>
        <topology evidence="1">Single-pass membrane protein</topology>
    </subcellularLocation>
</comment>
<evidence type="ECO:0000313" key="14">
    <source>
        <dbReference type="Proteomes" id="UP001359559"/>
    </source>
</evidence>
<keyword evidence="4" id="KW-0808">Transferase</keyword>
<keyword evidence="6" id="KW-0547">Nucleotide-binding</keyword>
<evidence type="ECO:0000256" key="2">
    <source>
        <dbReference type="ARBA" id="ARBA00012513"/>
    </source>
</evidence>
<evidence type="ECO:0000256" key="6">
    <source>
        <dbReference type="ARBA" id="ARBA00022741"/>
    </source>
</evidence>
<keyword evidence="10" id="KW-0472">Membrane</keyword>
<dbReference type="SUPFAM" id="SSF56112">
    <property type="entry name" value="Protein kinase-like (PK-like)"/>
    <property type="match status" value="1"/>
</dbReference>
<evidence type="ECO:0000256" key="3">
    <source>
        <dbReference type="ARBA" id="ARBA00022553"/>
    </source>
</evidence>
<comment type="caution">
    <text evidence="13">The sequence shown here is derived from an EMBL/GenBank/DDBJ whole genome shotgun (WGS) entry which is preliminary data.</text>
</comment>